<dbReference type="GO" id="GO:0003700">
    <property type="term" value="F:DNA-binding transcription factor activity"/>
    <property type="evidence" value="ECO:0007669"/>
    <property type="project" value="TreeGrafter"/>
</dbReference>
<dbReference type="PANTHER" id="PTHR30055:SF234">
    <property type="entry name" value="HTH-TYPE TRANSCRIPTIONAL REGULATOR BETI"/>
    <property type="match status" value="1"/>
</dbReference>
<comment type="caution">
    <text evidence="6">The sequence shown here is derived from an EMBL/GenBank/DDBJ whole genome shotgun (WGS) entry which is preliminary data.</text>
</comment>
<dbReference type="EMBL" id="SIXH01000002">
    <property type="protein sequence ID" value="TBO61599.1"/>
    <property type="molecule type" value="Genomic_DNA"/>
</dbReference>
<keyword evidence="7" id="KW-1185">Reference proteome</keyword>
<dbReference type="PRINTS" id="PR00455">
    <property type="entry name" value="HTHTETR"/>
</dbReference>
<protein>
    <submittedName>
        <fullName evidence="6">TetR/AcrR family transcriptional regulator</fullName>
    </submittedName>
</protein>
<sequence length="207" mass="21916">MVRQERAARTRAALVRAAAEEIDRRGYDGTSLNKVINAAGISMGALTFHFSTKSELADEVQSQGSHAARTVADHVTAGSGPALQAVIDLTLELARLLEEDPVVRSAARLARERPGSPAWSAAWLPAVHSLLAQAQRDGQLHPAVLPETIAALVVHLVAGTETYARARSVTTDTARASAVVQLGRIWQLALSGISPREPSDGPPTPRS</sequence>
<dbReference type="PROSITE" id="PS01081">
    <property type="entry name" value="HTH_TETR_1"/>
    <property type="match status" value="1"/>
</dbReference>
<dbReference type="SUPFAM" id="SSF46689">
    <property type="entry name" value="Homeodomain-like"/>
    <property type="match status" value="1"/>
</dbReference>
<reference evidence="6 7" key="1">
    <citation type="submission" date="2019-02" db="EMBL/GenBank/DDBJ databases">
        <title>Draft Genome Sequence of Streptomyces sp. AM-2504, identified by 16S rRNA comparative analysis as a Streptomyces Kasugaensis strain.</title>
        <authorList>
            <person name="Napolioni V."/>
            <person name="Giuliodori A.M."/>
            <person name="Spurio R."/>
            <person name="Fabbretti A."/>
        </authorList>
    </citation>
    <scope>NUCLEOTIDE SEQUENCE [LARGE SCALE GENOMIC DNA]</scope>
    <source>
        <strain evidence="6 7">AM-2504</strain>
    </source>
</reference>
<name>A0A4Q9I3P3_STRKA</name>
<dbReference type="InterPro" id="IPR050109">
    <property type="entry name" value="HTH-type_TetR-like_transc_reg"/>
</dbReference>
<keyword evidence="2 4" id="KW-0238">DNA-binding</keyword>
<dbReference type="InterPro" id="IPR047923">
    <property type="entry name" value="ArpA-like"/>
</dbReference>
<evidence type="ECO:0000256" key="1">
    <source>
        <dbReference type="ARBA" id="ARBA00023015"/>
    </source>
</evidence>
<dbReference type="PROSITE" id="PS50977">
    <property type="entry name" value="HTH_TETR_2"/>
    <property type="match status" value="1"/>
</dbReference>
<gene>
    <name evidence="6" type="ORF">EYS09_00500</name>
</gene>
<keyword evidence="3" id="KW-0804">Transcription</keyword>
<accession>A0A4Q9I3P3</accession>
<dbReference type="NCBIfam" id="NF041196">
    <property type="entry name" value="ScbR_bind_reg"/>
    <property type="match status" value="1"/>
</dbReference>
<evidence type="ECO:0000256" key="3">
    <source>
        <dbReference type="ARBA" id="ARBA00023163"/>
    </source>
</evidence>
<dbReference type="GO" id="GO:0000976">
    <property type="term" value="F:transcription cis-regulatory region binding"/>
    <property type="evidence" value="ECO:0007669"/>
    <property type="project" value="TreeGrafter"/>
</dbReference>
<dbReference type="PANTHER" id="PTHR30055">
    <property type="entry name" value="HTH-TYPE TRANSCRIPTIONAL REGULATOR RUTR"/>
    <property type="match status" value="1"/>
</dbReference>
<evidence type="ECO:0000256" key="2">
    <source>
        <dbReference type="ARBA" id="ARBA00023125"/>
    </source>
</evidence>
<evidence type="ECO:0000259" key="5">
    <source>
        <dbReference type="PROSITE" id="PS50977"/>
    </source>
</evidence>
<dbReference type="InterPro" id="IPR009057">
    <property type="entry name" value="Homeodomain-like_sf"/>
</dbReference>
<dbReference type="RefSeq" id="WP_131121811.1">
    <property type="nucleotide sequence ID" value="NZ_SIXH01000002.1"/>
</dbReference>
<feature type="DNA-binding region" description="H-T-H motif" evidence="4">
    <location>
        <begin position="31"/>
        <end position="50"/>
    </location>
</feature>
<dbReference type="InterPro" id="IPR001647">
    <property type="entry name" value="HTH_TetR"/>
</dbReference>
<evidence type="ECO:0000313" key="7">
    <source>
        <dbReference type="Proteomes" id="UP000292452"/>
    </source>
</evidence>
<dbReference type="InterPro" id="IPR023772">
    <property type="entry name" value="DNA-bd_HTH_TetR-type_CS"/>
</dbReference>
<organism evidence="6 7">
    <name type="scientific">Streptomyces kasugaensis</name>
    <dbReference type="NCBI Taxonomy" id="1946"/>
    <lineage>
        <taxon>Bacteria</taxon>
        <taxon>Bacillati</taxon>
        <taxon>Actinomycetota</taxon>
        <taxon>Actinomycetes</taxon>
        <taxon>Kitasatosporales</taxon>
        <taxon>Streptomycetaceae</taxon>
        <taxon>Streptomyces</taxon>
    </lineage>
</organism>
<dbReference type="Pfam" id="PF00440">
    <property type="entry name" value="TetR_N"/>
    <property type="match status" value="1"/>
</dbReference>
<proteinExistence type="predicted"/>
<dbReference type="InterPro" id="IPR036271">
    <property type="entry name" value="Tet_transcr_reg_TetR-rel_C_sf"/>
</dbReference>
<evidence type="ECO:0000313" key="6">
    <source>
        <dbReference type="EMBL" id="TBO61599.1"/>
    </source>
</evidence>
<evidence type="ECO:0000256" key="4">
    <source>
        <dbReference type="PROSITE-ProRule" id="PRU00335"/>
    </source>
</evidence>
<dbReference type="Proteomes" id="UP000292452">
    <property type="component" value="Unassembled WGS sequence"/>
</dbReference>
<dbReference type="SUPFAM" id="SSF48498">
    <property type="entry name" value="Tetracyclin repressor-like, C-terminal domain"/>
    <property type="match status" value="1"/>
</dbReference>
<dbReference type="AlphaFoldDB" id="A0A4Q9I3P3"/>
<feature type="domain" description="HTH tetR-type" evidence="5">
    <location>
        <begin position="8"/>
        <end position="68"/>
    </location>
</feature>
<dbReference type="Gene3D" id="1.10.357.10">
    <property type="entry name" value="Tetracycline Repressor, domain 2"/>
    <property type="match status" value="1"/>
</dbReference>
<keyword evidence="1" id="KW-0805">Transcription regulation</keyword>